<feature type="coiled-coil region" evidence="6">
    <location>
        <begin position="345"/>
        <end position="372"/>
    </location>
</feature>
<evidence type="ECO:0000256" key="5">
    <source>
        <dbReference type="PROSITE-ProRule" id="PRU00146"/>
    </source>
</evidence>
<name>A0AAD8EAJ6_DIPPU</name>
<evidence type="ECO:0000256" key="4">
    <source>
        <dbReference type="ARBA" id="ARBA00023004"/>
    </source>
</evidence>
<dbReference type="GO" id="GO:0000785">
    <property type="term" value="C:chromatin"/>
    <property type="evidence" value="ECO:0007669"/>
    <property type="project" value="TreeGrafter"/>
</dbReference>
<dbReference type="SMART" id="SM00249">
    <property type="entry name" value="PHD"/>
    <property type="match status" value="2"/>
</dbReference>
<gene>
    <name evidence="9" type="ORF">L9F63_022256</name>
</gene>
<dbReference type="Pfam" id="PF08429">
    <property type="entry name" value="PLU-1"/>
    <property type="match status" value="1"/>
</dbReference>
<keyword evidence="3" id="KW-0862">Zinc</keyword>
<dbReference type="GO" id="GO:0005654">
    <property type="term" value="C:nucleoplasm"/>
    <property type="evidence" value="ECO:0007669"/>
    <property type="project" value="UniProtKB-ARBA"/>
</dbReference>
<dbReference type="InterPro" id="IPR013083">
    <property type="entry name" value="Znf_RING/FYVE/PHD"/>
</dbReference>
<dbReference type="GO" id="GO:0008270">
    <property type="term" value="F:zinc ion binding"/>
    <property type="evidence" value="ECO:0007669"/>
    <property type="project" value="UniProtKB-KW"/>
</dbReference>
<dbReference type="InterPro" id="IPR048615">
    <property type="entry name" value="KDM5_C-hel"/>
</dbReference>
<dbReference type="EMBL" id="JASPKZ010007609">
    <property type="protein sequence ID" value="KAJ9583390.1"/>
    <property type="molecule type" value="Genomic_DNA"/>
</dbReference>
<dbReference type="InterPro" id="IPR047970">
    <property type="entry name" value="KDM5A_PHD2"/>
</dbReference>
<dbReference type="Gene3D" id="3.30.40.10">
    <property type="entry name" value="Zinc/RING finger domain, C3HC4 (zinc finger)"/>
    <property type="match status" value="2"/>
</dbReference>
<protein>
    <recommendedName>
        <fullName evidence="8">PHD-type domain-containing protein</fullName>
    </recommendedName>
</protein>
<feature type="domain" description="PHD-type" evidence="8">
    <location>
        <begin position="912"/>
        <end position="967"/>
    </location>
</feature>
<evidence type="ECO:0000313" key="10">
    <source>
        <dbReference type="Proteomes" id="UP001233999"/>
    </source>
</evidence>
<dbReference type="PANTHER" id="PTHR10694">
    <property type="entry name" value="LYSINE-SPECIFIC DEMETHYLASE"/>
    <property type="match status" value="1"/>
</dbReference>
<evidence type="ECO:0000313" key="9">
    <source>
        <dbReference type="EMBL" id="KAJ9583390.1"/>
    </source>
</evidence>
<dbReference type="Proteomes" id="UP001233999">
    <property type="component" value="Unassembled WGS sequence"/>
</dbReference>
<evidence type="ECO:0000259" key="8">
    <source>
        <dbReference type="PROSITE" id="PS50016"/>
    </source>
</evidence>
<evidence type="ECO:0000256" key="6">
    <source>
        <dbReference type="SAM" id="Coils"/>
    </source>
</evidence>
<keyword evidence="6" id="KW-0175">Coiled coil</keyword>
<feature type="compositionally biased region" description="Low complexity" evidence="7">
    <location>
        <begin position="1049"/>
        <end position="1060"/>
    </location>
</feature>
<sequence length="1084" mass="122327">LKMGRECISHYSILRRFCVFSHDELVCKMSLNPDALDLTVAAATYQDMLQMVDSEKKMRKALLEWGVTEAEREAFELLPDDERQCEVCKTTCFLSAVTCNCNAEHLVCLRHYSSLCSCPPEKHTLRYRYTLDELPVMLHKLKLRAESFDNWVTTVKSALSGSTKKLELTEVKALFQEAELKKFPESELLEALMQVVLEAEKCASVAQQLSCKKVRTRTRQTTETKYKLTVEELSLFYEQIESLPCTIKEAEGVKELLDLVKAFQKEAADLLSQETPDSKSLDKCIEVGINLDIELPEIPKLKQMLEQMQWLEEMTNLIEDSEQVTLESLRKLLNVGVSLPPHPVVEKCMGQLQEMLTEMEKWEEKAKVCLQAKSRQTITTIETVLKEAESIPASLPNVGSLKDALKKGKEWTAKVDSIQQAENYPYVDALEVLVNKGRNIPVRLELLPQLESQLSGAKTWKDRTARTFLRKNSHYTLMEALSPRVEVGVAALRQKKRRMRDDTSPVVTPPVVFDVKLDGEVDPAAVVAAFKNAEAQEMIAMRDLRIENLKKRAIDTGGDAKYCVCRRGVSGFMLQCELCKDWFHATCVPLPKSSSNKIKQQTPAQQLVAAASREIKFLCPCCLRSRRPRLETILSLLVSLQKLPVRIPEGEALQCLTERAMNWQDRARQALATEELASALAKLSVLSQKLVEAAAREKTEKIISSELKKAATCESSQLMFVASEDDEDSMLTSVNVRTDDEDSRYEDCGNSYSNSEHAYSSASKIALGGCKKHVRKTPLVPRQLEQPVLALSELARAQLEELMMEGDLLEVSLDETQHIWRILQATKPRQEEKFPDFEMHRKEEELENELLASKLEKQKLKEKRKAKKRSPDEVDNASGSKKFKMKKRIDSPDKKKSNPRVKKTKQESSDDDEDCAAPTCLRPTGHEVDWVQCDGGCDKWFHLHCVGLDKDDVNEDEDYICKNCSNISQDQDIEQETDGNRLMEEEVDLSRVKVELTNVDESMGLDALLSLANTLPSHETTLEDPLAMNCNEWVSSSCQGNEYGGTENSESTSSFQLLSSVDDSTAGNGESLELTVTEEDNTSQ</sequence>
<feature type="region of interest" description="Disordered" evidence="7">
    <location>
        <begin position="859"/>
        <end position="916"/>
    </location>
</feature>
<dbReference type="InterPro" id="IPR004198">
    <property type="entry name" value="Znf_C5HC2"/>
</dbReference>
<dbReference type="SUPFAM" id="SSF57903">
    <property type="entry name" value="FYVE/PHD zinc finger"/>
    <property type="match status" value="2"/>
</dbReference>
<keyword evidence="10" id="KW-1185">Reference proteome</keyword>
<dbReference type="PROSITE" id="PS50016">
    <property type="entry name" value="ZF_PHD_2"/>
    <property type="match status" value="2"/>
</dbReference>
<keyword evidence="2 5" id="KW-0863">Zinc-finger</keyword>
<evidence type="ECO:0000256" key="2">
    <source>
        <dbReference type="ARBA" id="ARBA00022771"/>
    </source>
</evidence>
<dbReference type="CDD" id="cd15610">
    <property type="entry name" value="PHD3_KDM5A_like"/>
    <property type="match status" value="1"/>
</dbReference>
<dbReference type="InterPro" id="IPR019786">
    <property type="entry name" value="Zinc_finger_PHD-type_CS"/>
</dbReference>
<comment type="caution">
    <text evidence="9">The sequence shown here is derived from an EMBL/GenBank/DDBJ whole genome shotgun (WGS) entry which is preliminary data.</text>
</comment>
<dbReference type="PROSITE" id="PS01359">
    <property type="entry name" value="ZF_PHD_1"/>
    <property type="match status" value="1"/>
</dbReference>
<dbReference type="InterPro" id="IPR011011">
    <property type="entry name" value="Znf_FYVE_PHD"/>
</dbReference>
<dbReference type="GO" id="GO:0034647">
    <property type="term" value="F:histone H3K4me/H3K4me2/H3K4me3 demethylase activity"/>
    <property type="evidence" value="ECO:0007669"/>
    <property type="project" value="TreeGrafter"/>
</dbReference>
<evidence type="ECO:0000256" key="1">
    <source>
        <dbReference type="ARBA" id="ARBA00022723"/>
    </source>
</evidence>
<keyword evidence="4" id="KW-0408">Iron</keyword>
<dbReference type="PANTHER" id="PTHR10694:SF33">
    <property type="entry name" value="LYSINE-SPECIFIC DEMETHYLASE 5"/>
    <property type="match status" value="1"/>
</dbReference>
<dbReference type="GO" id="GO:0006355">
    <property type="term" value="P:regulation of DNA-templated transcription"/>
    <property type="evidence" value="ECO:0007669"/>
    <property type="project" value="TreeGrafter"/>
</dbReference>
<reference evidence="9" key="1">
    <citation type="journal article" date="2023" name="IScience">
        <title>Live-bearing cockroach genome reveals convergent evolutionary mechanisms linked to viviparity in insects and beyond.</title>
        <authorList>
            <person name="Fouks B."/>
            <person name="Harrison M.C."/>
            <person name="Mikhailova A.A."/>
            <person name="Marchal E."/>
            <person name="English S."/>
            <person name="Carruthers M."/>
            <person name="Jennings E.C."/>
            <person name="Chiamaka E.L."/>
            <person name="Frigard R.A."/>
            <person name="Pippel M."/>
            <person name="Attardo G.M."/>
            <person name="Benoit J.B."/>
            <person name="Bornberg-Bauer E."/>
            <person name="Tobe S.S."/>
        </authorList>
    </citation>
    <scope>NUCLEOTIDE SEQUENCE</scope>
    <source>
        <strain evidence="9">Stay&amp;Tobe</strain>
    </source>
</reference>
<dbReference type="InterPro" id="IPR001965">
    <property type="entry name" value="Znf_PHD"/>
</dbReference>
<reference evidence="9" key="2">
    <citation type="submission" date="2023-05" db="EMBL/GenBank/DDBJ databases">
        <authorList>
            <person name="Fouks B."/>
        </authorList>
    </citation>
    <scope>NUCLEOTIDE SEQUENCE</scope>
    <source>
        <strain evidence="9">Stay&amp;Tobe</strain>
        <tissue evidence="9">Testes</tissue>
    </source>
</reference>
<organism evidence="9 10">
    <name type="scientific">Diploptera punctata</name>
    <name type="common">Pacific beetle cockroach</name>
    <dbReference type="NCBI Taxonomy" id="6984"/>
    <lineage>
        <taxon>Eukaryota</taxon>
        <taxon>Metazoa</taxon>
        <taxon>Ecdysozoa</taxon>
        <taxon>Arthropoda</taxon>
        <taxon>Hexapoda</taxon>
        <taxon>Insecta</taxon>
        <taxon>Pterygota</taxon>
        <taxon>Neoptera</taxon>
        <taxon>Polyneoptera</taxon>
        <taxon>Dictyoptera</taxon>
        <taxon>Blattodea</taxon>
        <taxon>Blaberoidea</taxon>
        <taxon>Blaberidae</taxon>
        <taxon>Diplopterinae</taxon>
        <taxon>Diploptera</taxon>
    </lineage>
</organism>
<feature type="domain" description="PHD-type" evidence="8">
    <location>
        <begin position="560"/>
        <end position="625"/>
    </location>
</feature>
<dbReference type="InterPro" id="IPR013637">
    <property type="entry name" value="Lys_sp_deMease-like_dom"/>
</dbReference>
<evidence type="ECO:0000256" key="3">
    <source>
        <dbReference type="ARBA" id="ARBA00022833"/>
    </source>
</evidence>
<dbReference type="CDD" id="cd15606">
    <property type="entry name" value="PHD2_KDM5A"/>
    <property type="match status" value="1"/>
</dbReference>
<dbReference type="Pfam" id="PF21323">
    <property type="entry name" value="KDM5_C-hel"/>
    <property type="match status" value="1"/>
</dbReference>
<evidence type="ECO:0000256" key="7">
    <source>
        <dbReference type="SAM" id="MobiDB-lite"/>
    </source>
</evidence>
<dbReference type="FunFam" id="3.30.40.10:FF:000023">
    <property type="entry name" value="Lysine (K)-specific demethylase 5A"/>
    <property type="match status" value="1"/>
</dbReference>
<feature type="region of interest" description="Disordered" evidence="7">
    <location>
        <begin position="1041"/>
        <end position="1084"/>
    </location>
</feature>
<proteinExistence type="predicted"/>
<dbReference type="Pfam" id="PF00628">
    <property type="entry name" value="PHD"/>
    <property type="match status" value="2"/>
</dbReference>
<accession>A0AAD8EAJ6</accession>
<feature type="non-terminal residue" evidence="9">
    <location>
        <position position="1"/>
    </location>
</feature>
<dbReference type="AlphaFoldDB" id="A0AAD8EAJ6"/>
<keyword evidence="1" id="KW-0479">Metal-binding</keyword>
<dbReference type="Pfam" id="PF02928">
    <property type="entry name" value="zf-C5HC2"/>
    <property type="match status" value="1"/>
</dbReference>
<dbReference type="InterPro" id="IPR019787">
    <property type="entry name" value="Znf_PHD-finger"/>
</dbReference>